<sequence>MPLTALAPAKVNLFLHVGPPGADGYHPLASLVAFADVGDKVSLTLADRMSFEVTGPFADALVGEVDNLVARALGLFAAAAGRPGPAFAATLDKRLPVAAGLGGGSSDAGAALRLANQLTGDLVSAGELEKIAGALGADGPMCLRMETAWATGRGDALAPEARLPRLPAVLVNPRAPSPTGAVYRAYDVEVRGSADLPDPPASWTLDGVIDWLRSQRNDLEAPAVRLEPRIGEVLSLVGEAPEAALTRMSGSGATVFALCRSGSDAASLAARVSAQRPDWWVARCGLGG</sequence>
<evidence type="ECO:0000256" key="5">
    <source>
        <dbReference type="ARBA" id="ARBA00022741"/>
    </source>
</evidence>
<keyword evidence="4 10" id="KW-0808">Transferase</keyword>
<dbReference type="Gene3D" id="3.30.230.10">
    <property type="match status" value="1"/>
</dbReference>
<dbReference type="RefSeq" id="WP_376834390.1">
    <property type="nucleotide sequence ID" value="NZ_JBHLSW010000003.1"/>
</dbReference>
<evidence type="ECO:0000256" key="3">
    <source>
        <dbReference type="ARBA" id="ARBA00017473"/>
    </source>
</evidence>
<evidence type="ECO:0000259" key="12">
    <source>
        <dbReference type="Pfam" id="PF08544"/>
    </source>
</evidence>
<evidence type="ECO:0000256" key="4">
    <source>
        <dbReference type="ARBA" id="ARBA00022679"/>
    </source>
</evidence>
<dbReference type="InterPro" id="IPR006204">
    <property type="entry name" value="GHMP_kinase_N_dom"/>
</dbReference>
<keyword evidence="14" id="KW-1185">Reference proteome</keyword>
<feature type="binding site" evidence="10">
    <location>
        <begin position="96"/>
        <end position="106"/>
    </location>
    <ligand>
        <name>ATP</name>
        <dbReference type="ChEBI" id="CHEBI:30616"/>
    </ligand>
</feature>
<reference evidence="13 14" key="1">
    <citation type="submission" date="2024-09" db="EMBL/GenBank/DDBJ databases">
        <authorList>
            <person name="Sun Q."/>
            <person name="Mori K."/>
        </authorList>
    </citation>
    <scope>NUCLEOTIDE SEQUENCE [LARGE SCALE GENOMIC DNA]</scope>
    <source>
        <strain evidence="13 14">NCAIM B.02621</strain>
    </source>
</reference>
<keyword evidence="6 10" id="KW-0418">Kinase</keyword>
<proteinExistence type="inferred from homology"/>
<gene>
    <name evidence="10" type="primary">ispE</name>
    <name evidence="13" type="ORF">ACFFGE_03655</name>
</gene>
<dbReference type="InterPro" id="IPR036554">
    <property type="entry name" value="GHMP_kinase_C_sf"/>
</dbReference>
<dbReference type="InterPro" id="IPR014721">
    <property type="entry name" value="Ribsml_uS5_D2-typ_fold_subgr"/>
</dbReference>
<dbReference type="InterPro" id="IPR004424">
    <property type="entry name" value="IspE"/>
</dbReference>
<feature type="active site" evidence="10">
    <location>
        <position position="10"/>
    </location>
</feature>
<comment type="pathway">
    <text evidence="10">Isoprenoid biosynthesis; isopentenyl diphosphate biosynthesis via DXP pathway; isopentenyl diphosphate from 1-deoxy-D-xylulose 5-phosphate: step 3/6.</text>
</comment>
<evidence type="ECO:0000313" key="14">
    <source>
        <dbReference type="Proteomes" id="UP001589906"/>
    </source>
</evidence>
<dbReference type="Pfam" id="PF00288">
    <property type="entry name" value="GHMP_kinases_N"/>
    <property type="match status" value="1"/>
</dbReference>
<organism evidence="13 14">
    <name type="scientific">Brevundimonas balnearis</name>
    <dbReference type="NCBI Taxonomy" id="1572858"/>
    <lineage>
        <taxon>Bacteria</taxon>
        <taxon>Pseudomonadati</taxon>
        <taxon>Pseudomonadota</taxon>
        <taxon>Alphaproteobacteria</taxon>
        <taxon>Caulobacterales</taxon>
        <taxon>Caulobacteraceae</taxon>
        <taxon>Brevundimonas</taxon>
    </lineage>
</organism>
<protein>
    <recommendedName>
        <fullName evidence="3 10">4-diphosphocytidyl-2-C-methyl-D-erythritol kinase</fullName>
        <shortName evidence="10">CMK</shortName>
        <ecNumber evidence="2 10">2.7.1.148</ecNumber>
    </recommendedName>
    <alternativeName>
        <fullName evidence="9 10">4-(cytidine-5'-diphospho)-2-C-methyl-D-erythritol kinase</fullName>
    </alternativeName>
</protein>
<name>A0ABV6R2U6_9CAUL</name>
<comment type="function">
    <text evidence="10">Catalyzes the phosphorylation of the position 2 hydroxy group of 4-diphosphocytidyl-2C-methyl-D-erythritol.</text>
</comment>
<dbReference type="InterPro" id="IPR013750">
    <property type="entry name" value="GHMP_kinase_C_dom"/>
</dbReference>
<evidence type="ECO:0000256" key="7">
    <source>
        <dbReference type="ARBA" id="ARBA00022840"/>
    </source>
</evidence>
<feature type="domain" description="GHMP kinase C-terminal" evidence="12">
    <location>
        <begin position="213"/>
        <end position="275"/>
    </location>
</feature>
<evidence type="ECO:0000256" key="9">
    <source>
        <dbReference type="ARBA" id="ARBA00032554"/>
    </source>
</evidence>
<dbReference type="Pfam" id="PF08544">
    <property type="entry name" value="GHMP_kinases_C"/>
    <property type="match status" value="1"/>
</dbReference>
<dbReference type="Proteomes" id="UP001589906">
    <property type="component" value="Unassembled WGS sequence"/>
</dbReference>
<evidence type="ECO:0000256" key="10">
    <source>
        <dbReference type="HAMAP-Rule" id="MF_00061"/>
    </source>
</evidence>
<evidence type="ECO:0000313" key="13">
    <source>
        <dbReference type="EMBL" id="MFC0632973.1"/>
    </source>
</evidence>
<comment type="caution">
    <text evidence="13">The sequence shown here is derived from an EMBL/GenBank/DDBJ whole genome shotgun (WGS) entry which is preliminary data.</text>
</comment>
<keyword evidence="8 10" id="KW-0414">Isoprene biosynthesis</keyword>
<comment type="catalytic activity">
    <reaction evidence="10">
        <text>4-CDP-2-C-methyl-D-erythritol + ATP = 4-CDP-2-C-methyl-D-erythritol 2-phosphate + ADP + H(+)</text>
        <dbReference type="Rhea" id="RHEA:18437"/>
        <dbReference type="ChEBI" id="CHEBI:15378"/>
        <dbReference type="ChEBI" id="CHEBI:30616"/>
        <dbReference type="ChEBI" id="CHEBI:57823"/>
        <dbReference type="ChEBI" id="CHEBI:57919"/>
        <dbReference type="ChEBI" id="CHEBI:456216"/>
        <dbReference type="EC" id="2.7.1.148"/>
    </reaction>
</comment>
<dbReference type="NCBIfam" id="TIGR00154">
    <property type="entry name" value="ispE"/>
    <property type="match status" value="1"/>
</dbReference>
<keyword evidence="5 10" id="KW-0547">Nucleotide-binding</keyword>
<feature type="active site" evidence="10">
    <location>
        <position position="138"/>
    </location>
</feature>
<keyword evidence="7 10" id="KW-0067">ATP-binding</keyword>
<dbReference type="Gene3D" id="3.30.70.890">
    <property type="entry name" value="GHMP kinase, C-terminal domain"/>
    <property type="match status" value="1"/>
</dbReference>
<feature type="domain" description="GHMP kinase N-terminal" evidence="11">
    <location>
        <begin position="67"/>
        <end position="137"/>
    </location>
</feature>
<evidence type="ECO:0000256" key="6">
    <source>
        <dbReference type="ARBA" id="ARBA00022777"/>
    </source>
</evidence>
<dbReference type="GO" id="GO:0050515">
    <property type="term" value="F:4-(cytidine 5'-diphospho)-2-C-methyl-D-erythritol kinase activity"/>
    <property type="evidence" value="ECO:0007669"/>
    <property type="project" value="UniProtKB-EC"/>
</dbReference>
<dbReference type="EMBL" id="JBHLSW010000003">
    <property type="protein sequence ID" value="MFC0632973.1"/>
    <property type="molecule type" value="Genomic_DNA"/>
</dbReference>
<evidence type="ECO:0000256" key="1">
    <source>
        <dbReference type="ARBA" id="ARBA00009684"/>
    </source>
</evidence>
<dbReference type="PANTHER" id="PTHR43527">
    <property type="entry name" value="4-DIPHOSPHOCYTIDYL-2-C-METHYL-D-ERYTHRITOL KINASE, CHLOROPLASTIC"/>
    <property type="match status" value="1"/>
</dbReference>
<dbReference type="PANTHER" id="PTHR43527:SF2">
    <property type="entry name" value="4-DIPHOSPHOCYTIDYL-2-C-METHYL-D-ERYTHRITOL KINASE, CHLOROPLASTIC"/>
    <property type="match status" value="1"/>
</dbReference>
<dbReference type="SUPFAM" id="SSF54211">
    <property type="entry name" value="Ribosomal protein S5 domain 2-like"/>
    <property type="match status" value="1"/>
</dbReference>
<comment type="similarity">
    <text evidence="1 10">Belongs to the GHMP kinase family. IspE subfamily.</text>
</comment>
<dbReference type="InterPro" id="IPR020568">
    <property type="entry name" value="Ribosomal_Su5_D2-typ_SF"/>
</dbReference>
<evidence type="ECO:0000256" key="8">
    <source>
        <dbReference type="ARBA" id="ARBA00023229"/>
    </source>
</evidence>
<dbReference type="EC" id="2.7.1.148" evidence="2 10"/>
<evidence type="ECO:0000259" key="11">
    <source>
        <dbReference type="Pfam" id="PF00288"/>
    </source>
</evidence>
<dbReference type="NCBIfam" id="NF011202">
    <property type="entry name" value="PRK14608.1"/>
    <property type="match status" value="1"/>
</dbReference>
<accession>A0ABV6R2U6</accession>
<dbReference type="SUPFAM" id="SSF55060">
    <property type="entry name" value="GHMP Kinase, C-terminal domain"/>
    <property type="match status" value="1"/>
</dbReference>
<dbReference type="HAMAP" id="MF_00061">
    <property type="entry name" value="IspE"/>
    <property type="match status" value="1"/>
</dbReference>
<evidence type="ECO:0000256" key="2">
    <source>
        <dbReference type="ARBA" id="ARBA00012052"/>
    </source>
</evidence>
<dbReference type="PIRSF" id="PIRSF010376">
    <property type="entry name" value="IspE"/>
    <property type="match status" value="1"/>
</dbReference>